<name>H9CXZ4_9BACT</name>
<accession>H9CXZ4</accession>
<protein>
    <submittedName>
        <fullName evidence="2">Putative DNA-binding protein</fullName>
    </submittedName>
</protein>
<organism evidence="2">
    <name type="scientific">uncultured bacterium 8</name>
    <dbReference type="NCBI Taxonomy" id="1136413"/>
    <lineage>
        <taxon>Bacteria</taxon>
        <taxon>environmental samples</taxon>
    </lineage>
</organism>
<feature type="compositionally biased region" description="Basic residues" evidence="1">
    <location>
        <begin position="40"/>
        <end position="51"/>
    </location>
</feature>
<dbReference type="EMBL" id="JQ430656">
    <property type="protein sequence ID" value="AFD03092.1"/>
    <property type="molecule type" value="Genomic_DNA"/>
</dbReference>
<feature type="region of interest" description="Disordered" evidence="1">
    <location>
        <begin position="1"/>
        <end position="68"/>
    </location>
</feature>
<reference evidence="2" key="1">
    <citation type="journal article" date="2012" name="Appl. Environ. Microbiol.">
        <title>Metagenomic Analysis of Streptomyces lividans Reveals Host-Dependent Functional Expression.</title>
        <authorList>
            <person name="McMahon M.D."/>
            <person name="Guan C."/>
            <person name="Handelsman J."/>
            <person name="Thomas M.G."/>
        </authorList>
    </citation>
    <scope>NUCLEOTIDE SEQUENCE</scope>
</reference>
<evidence type="ECO:0000256" key="1">
    <source>
        <dbReference type="SAM" id="MobiDB-lite"/>
    </source>
</evidence>
<sequence>MSWVTSCGASGSRRSGRSRTSPKRPGSRCRTSRSWSAAARRPRPRSSRPPRTRSGWASPICSPCRTAA</sequence>
<dbReference type="AlphaFoldDB" id="H9CXZ4"/>
<keyword evidence="2" id="KW-0238">DNA-binding</keyword>
<feature type="compositionally biased region" description="Basic residues" evidence="1">
    <location>
        <begin position="14"/>
        <end position="31"/>
    </location>
</feature>
<proteinExistence type="predicted"/>
<dbReference type="GO" id="GO:0003677">
    <property type="term" value="F:DNA binding"/>
    <property type="evidence" value="ECO:0007669"/>
    <property type="project" value="UniProtKB-KW"/>
</dbReference>
<evidence type="ECO:0000313" key="2">
    <source>
        <dbReference type="EMBL" id="AFD03092.1"/>
    </source>
</evidence>